<evidence type="ECO:0000313" key="1">
    <source>
        <dbReference type="EMBL" id="CAF4313634.1"/>
    </source>
</evidence>
<evidence type="ECO:0000313" key="2">
    <source>
        <dbReference type="Proteomes" id="UP000681720"/>
    </source>
</evidence>
<dbReference type="Proteomes" id="UP000681720">
    <property type="component" value="Unassembled WGS sequence"/>
</dbReference>
<reference evidence="1" key="1">
    <citation type="submission" date="2021-02" db="EMBL/GenBank/DDBJ databases">
        <authorList>
            <person name="Nowell W R."/>
        </authorList>
    </citation>
    <scope>NUCLEOTIDE SEQUENCE</scope>
</reference>
<dbReference type="EMBL" id="CAJOBJ010038521">
    <property type="protein sequence ID" value="CAF4313634.1"/>
    <property type="molecule type" value="Genomic_DNA"/>
</dbReference>
<sequence length="31" mass="3573">MLIQIRTSTLTLLAVLSSYHEDIKKRIADQD</sequence>
<organism evidence="1 2">
    <name type="scientific">Rotaria magnacalcarata</name>
    <dbReference type="NCBI Taxonomy" id="392030"/>
    <lineage>
        <taxon>Eukaryota</taxon>
        <taxon>Metazoa</taxon>
        <taxon>Spiralia</taxon>
        <taxon>Gnathifera</taxon>
        <taxon>Rotifera</taxon>
        <taxon>Eurotatoria</taxon>
        <taxon>Bdelloidea</taxon>
        <taxon>Philodinida</taxon>
        <taxon>Philodinidae</taxon>
        <taxon>Rotaria</taxon>
    </lineage>
</organism>
<name>A0A8S2U020_9BILA</name>
<feature type="non-terminal residue" evidence="1">
    <location>
        <position position="31"/>
    </location>
</feature>
<proteinExistence type="predicted"/>
<gene>
    <name evidence="1" type="ORF">GIL414_LOCUS26394</name>
</gene>
<comment type="caution">
    <text evidence="1">The sequence shown here is derived from an EMBL/GenBank/DDBJ whole genome shotgun (WGS) entry which is preliminary data.</text>
</comment>
<accession>A0A8S2U020</accession>
<dbReference type="AlphaFoldDB" id="A0A8S2U020"/>
<protein>
    <submittedName>
        <fullName evidence="1">Uncharacterized protein</fullName>
    </submittedName>
</protein>